<evidence type="ECO:0000313" key="14">
    <source>
        <dbReference type="Proteomes" id="UP000188318"/>
    </source>
</evidence>
<dbReference type="GO" id="GO:0016758">
    <property type="term" value="F:hexosyltransferase activity"/>
    <property type="evidence" value="ECO:0007669"/>
    <property type="project" value="UniProtKB-ARBA"/>
</dbReference>
<dbReference type="InterPro" id="IPR002213">
    <property type="entry name" value="UDP_glucos_trans"/>
</dbReference>
<dbReference type="Pfam" id="PF03982">
    <property type="entry name" value="DAGAT"/>
    <property type="match status" value="1"/>
</dbReference>
<evidence type="ECO:0000256" key="11">
    <source>
        <dbReference type="SAM" id="MobiDB-lite"/>
    </source>
</evidence>
<keyword evidence="3" id="KW-0444">Lipid biosynthesis</keyword>
<dbReference type="SUPFAM" id="SSF53756">
    <property type="entry name" value="UDP-Glycosyltransferase/glycogen phosphorylase"/>
    <property type="match status" value="1"/>
</dbReference>
<feature type="compositionally biased region" description="Basic residues" evidence="11">
    <location>
        <begin position="1"/>
        <end position="23"/>
    </location>
</feature>
<evidence type="ECO:0000256" key="3">
    <source>
        <dbReference type="ARBA" id="ARBA00022516"/>
    </source>
</evidence>
<dbReference type="Gene3D" id="3.40.50.2000">
    <property type="entry name" value="Glycogen Phosphorylase B"/>
    <property type="match status" value="2"/>
</dbReference>
<dbReference type="GO" id="GO:0005789">
    <property type="term" value="C:endoplasmic reticulum membrane"/>
    <property type="evidence" value="ECO:0007669"/>
    <property type="project" value="UniProtKB-SubCell"/>
</dbReference>
<evidence type="ECO:0000256" key="1">
    <source>
        <dbReference type="ARBA" id="ARBA00004477"/>
    </source>
</evidence>
<evidence type="ECO:0000256" key="7">
    <source>
        <dbReference type="ARBA" id="ARBA00022989"/>
    </source>
</evidence>
<feature type="domain" description="Erythromycin biosynthesis protein CIII-like C-terminal" evidence="12">
    <location>
        <begin position="398"/>
        <end position="485"/>
    </location>
</feature>
<accession>A0A1R3RAM5</accession>
<evidence type="ECO:0000256" key="6">
    <source>
        <dbReference type="ARBA" id="ARBA00022824"/>
    </source>
</evidence>
<dbReference type="OMA" id="CHPPGYK"/>
<proteinExistence type="inferred from homology"/>
<keyword evidence="8" id="KW-0443">Lipid metabolism</keyword>
<dbReference type="InterPro" id="IPR010610">
    <property type="entry name" value="EryCIII-like_C"/>
</dbReference>
<comment type="subcellular location">
    <subcellularLocation>
        <location evidence="1">Endoplasmic reticulum membrane</location>
        <topology evidence="1">Multi-pass membrane protein</topology>
    </subcellularLocation>
</comment>
<dbReference type="GO" id="GO:0019432">
    <property type="term" value="P:triglyceride biosynthetic process"/>
    <property type="evidence" value="ECO:0007669"/>
    <property type="project" value="TreeGrafter"/>
</dbReference>
<evidence type="ECO:0000256" key="8">
    <source>
        <dbReference type="ARBA" id="ARBA00023098"/>
    </source>
</evidence>
<evidence type="ECO:0000256" key="5">
    <source>
        <dbReference type="ARBA" id="ARBA00022692"/>
    </source>
</evidence>
<keyword evidence="7" id="KW-1133">Transmembrane helix</keyword>
<gene>
    <name evidence="13" type="ORF">ASPCADRAFT_57011</name>
</gene>
<dbReference type="AlphaFoldDB" id="A0A1R3RAM5"/>
<dbReference type="GO" id="GO:0008194">
    <property type="term" value="F:UDP-glycosyltransferase activity"/>
    <property type="evidence" value="ECO:0007669"/>
    <property type="project" value="InterPro"/>
</dbReference>
<dbReference type="STRING" id="602072.A0A1R3RAM5"/>
<reference evidence="14" key="1">
    <citation type="journal article" date="2017" name="Genome Biol.">
        <title>Comparative genomics reveals high biological diversity and specific adaptations in the industrially and medically important fungal genus Aspergillus.</title>
        <authorList>
            <person name="de Vries R.P."/>
            <person name="Riley R."/>
            <person name="Wiebenga A."/>
            <person name="Aguilar-Osorio G."/>
            <person name="Amillis S."/>
            <person name="Uchima C.A."/>
            <person name="Anderluh G."/>
            <person name="Asadollahi M."/>
            <person name="Askin M."/>
            <person name="Barry K."/>
            <person name="Battaglia E."/>
            <person name="Bayram O."/>
            <person name="Benocci T."/>
            <person name="Braus-Stromeyer S.A."/>
            <person name="Caldana C."/>
            <person name="Canovas D."/>
            <person name="Cerqueira G.C."/>
            <person name="Chen F."/>
            <person name="Chen W."/>
            <person name="Choi C."/>
            <person name="Clum A."/>
            <person name="Dos Santos R.A."/>
            <person name="Damasio A.R."/>
            <person name="Diallinas G."/>
            <person name="Emri T."/>
            <person name="Fekete E."/>
            <person name="Flipphi M."/>
            <person name="Freyberg S."/>
            <person name="Gallo A."/>
            <person name="Gournas C."/>
            <person name="Habgood R."/>
            <person name="Hainaut M."/>
            <person name="Harispe M.L."/>
            <person name="Henrissat B."/>
            <person name="Hilden K.S."/>
            <person name="Hope R."/>
            <person name="Hossain A."/>
            <person name="Karabika E."/>
            <person name="Karaffa L."/>
            <person name="Karanyi Z."/>
            <person name="Krasevec N."/>
            <person name="Kuo A."/>
            <person name="Kusch H."/>
            <person name="LaButti K."/>
            <person name="Lagendijk E.L."/>
            <person name="Lapidus A."/>
            <person name="Levasseur A."/>
            <person name="Lindquist E."/>
            <person name="Lipzen A."/>
            <person name="Logrieco A.F."/>
            <person name="MacCabe A."/>
            <person name="Maekelae M.R."/>
            <person name="Malavazi I."/>
            <person name="Melin P."/>
            <person name="Meyer V."/>
            <person name="Mielnichuk N."/>
            <person name="Miskei M."/>
            <person name="Molnar A.P."/>
            <person name="Mule G."/>
            <person name="Ngan C.Y."/>
            <person name="Orejas M."/>
            <person name="Orosz E."/>
            <person name="Ouedraogo J.P."/>
            <person name="Overkamp K.M."/>
            <person name="Park H.-S."/>
            <person name="Perrone G."/>
            <person name="Piumi F."/>
            <person name="Punt P.J."/>
            <person name="Ram A.F."/>
            <person name="Ramon A."/>
            <person name="Rauscher S."/>
            <person name="Record E."/>
            <person name="Riano-Pachon D.M."/>
            <person name="Robert V."/>
            <person name="Roehrig J."/>
            <person name="Ruller R."/>
            <person name="Salamov A."/>
            <person name="Salih N.S."/>
            <person name="Samson R.A."/>
            <person name="Sandor E."/>
            <person name="Sanguinetti M."/>
            <person name="Schuetze T."/>
            <person name="Sepcic K."/>
            <person name="Shelest E."/>
            <person name="Sherlock G."/>
            <person name="Sophianopoulou V."/>
            <person name="Squina F.M."/>
            <person name="Sun H."/>
            <person name="Susca A."/>
            <person name="Todd R.B."/>
            <person name="Tsang A."/>
            <person name="Unkles S.E."/>
            <person name="van de Wiele N."/>
            <person name="van Rossen-Uffink D."/>
            <person name="Oliveira J.V."/>
            <person name="Vesth T.C."/>
            <person name="Visser J."/>
            <person name="Yu J.-H."/>
            <person name="Zhou M."/>
            <person name="Andersen M.R."/>
            <person name="Archer D.B."/>
            <person name="Baker S.E."/>
            <person name="Benoit I."/>
            <person name="Brakhage A.A."/>
            <person name="Braus G.H."/>
            <person name="Fischer R."/>
            <person name="Frisvad J.C."/>
            <person name="Goldman G.H."/>
            <person name="Houbraken J."/>
            <person name="Oakley B."/>
            <person name="Pocsi I."/>
            <person name="Scazzocchio C."/>
            <person name="Seiboth B."/>
            <person name="vanKuyk P.A."/>
            <person name="Wortman J."/>
            <person name="Dyer P.S."/>
            <person name="Grigoriev I.V."/>
        </authorList>
    </citation>
    <scope>NUCLEOTIDE SEQUENCE [LARGE SCALE GENOMIC DNA]</scope>
    <source>
        <strain evidence="14">ITEM 5010</strain>
    </source>
</reference>
<comment type="similarity">
    <text evidence="2">Belongs to the diacylglycerol acyltransferase family.</text>
</comment>
<keyword evidence="14" id="KW-1185">Reference proteome</keyword>
<evidence type="ECO:0000259" key="12">
    <source>
        <dbReference type="Pfam" id="PF06722"/>
    </source>
</evidence>
<organism evidence="13 14">
    <name type="scientific">Aspergillus carbonarius (strain ITEM 5010)</name>
    <dbReference type="NCBI Taxonomy" id="602072"/>
    <lineage>
        <taxon>Eukaryota</taxon>
        <taxon>Fungi</taxon>
        <taxon>Dikarya</taxon>
        <taxon>Ascomycota</taxon>
        <taxon>Pezizomycotina</taxon>
        <taxon>Eurotiomycetes</taxon>
        <taxon>Eurotiomycetidae</taxon>
        <taxon>Eurotiales</taxon>
        <taxon>Aspergillaceae</taxon>
        <taxon>Aspergillus</taxon>
        <taxon>Aspergillus subgen. Circumdati</taxon>
    </lineage>
</organism>
<name>A0A1R3RAM5_ASPC5</name>
<evidence type="ECO:0000256" key="10">
    <source>
        <dbReference type="ARBA" id="ARBA00023315"/>
    </source>
</evidence>
<dbReference type="InterPro" id="IPR007130">
    <property type="entry name" value="DAGAT"/>
</dbReference>
<evidence type="ECO:0000256" key="2">
    <source>
        <dbReference type="ARBA" id="ARBA00005420"/>
    </source>
</evidence>
<feature type="region of interest" description="Disordered" evidence="11">
    <location>
        <begin position="1"/>
        <end position="29"/>
    </location>
</feature>
<dbReference type="CDD" id="cd03784">
    <property type="entry name" value="GT1_Gtf-like"/>
    <property type="match status" value="1"/>
</dbReference>
<keyword evidence="6" id="KW-0256">Endoplasmic reticulum</keyword>
<dbReference type="OrthoDB" id="5835829at2759"/>
<keyword evidence="10" id="KW-0012">Acyltransferase</keyword>
<sequence length="885" mass="99746">MKSKQAKRQSSVLRRRSPRKRAKQSPPQLPRVLFLANSEHGQTNIILALSHELLIRGDVDVHIGSFPSLEPRLEKLLEDNISSYDATYRSRIHFHPIRGPSNSEAFARTGKRSVCHPPGYKGALLGFKSLFEELWAWNEEDYMQVYNSCLDIIQDADPSTVIVDWFFPQGRDAAYNAGHAAIVLYTTSLSHVVYGLQPNSAWAWKFPMPGTDFPYPLPWHRIPANAMAVIKAAKMYRSSKRQCEIRDWRIKHHIQGRFAFADAWRPDRFHLAPGLKELDWPFEVPENVLPCGPILLPVASAKSQDPELDRWLHNAPTVLVNLGTLCTPDPRDAMNIGSALKALLDSWVGDAQLQVLWKLPKHSLDCDHVYEEVLDLLRVEIEAGVVRIQSWFKVEPLAMLQTGQIICTVHHGGANSWYEAIQNGVPHVVLPGWQDCYENAVRTEAFGIGVYANKLSAPGVNARELADALLKVVGNPSYRAKAAELSVLCRKREGRIVGAEKIAELAYNPAKMVLPIPGVDDFDLPPKGRFQSVKNASGDILETIRLPQSDKKILGAAYLQRILEFFIVAISTNTTWVLPILGYALLILPRFRLPILVYLIYIKYLSNAHKSGSSWLRNDTFRNSSFWTLFASYFPIRLYRSCPLSPRRKYIFGYHPHGVAIRGAVGSFASNGTGFSSLFPGITNTLLTTDKILYAPLAREYVLSIGISGVNRTSCVNHLTRSGHDGQGQGRSITICLGGAREARLVKPKTMDLVLNIRRGFIRVAIQTGADLVPVLAFGENDLFDIVDAGTEGRPWAGMIPRMWKALTGHNLRMIKGRFGLTIPFRKPVHVVVGRPIRVKESRWKQDEAYVEELHGLYVKELRRLWEDWREVFEVEKEVKFEIVE</sequence>
<dbReference type="PANTHER" id="PTHR12317:SF61">
    <property type="entry name" value="DIACYLGLYCEROL O-ACYLTRANSFERASE"/>
    <property type="match status" value="1"/>
</dbReference>
<evidence type="ECO:0000256" key="9">
    <source>
        <dbReference type="ARBA" id="ARBA00023136"/>
    </source>
</evidence>
<keyword evidence="5" id="KW-0812">Transmembrane</keyword>
<dbReference type="EMBL" id="KV907510">
    <property type="protein sequence ID" value="OOF91513.1"/>
    <property type="molecule type" value="Genomic_DNA"/>
</dbReference>
<evidence type="ECO:0000313" key="13">
    <source>
        <dbReference type="EMBL" id="OOF91513.1"/>
    </source>
</evidence>
<dbReference type="VEuPathDB" id="FungiDB:ASPCADRAFT_57011"/>
<dbReference type="CDD" id="cd07987">
    <property type="entry name" value="LPLAT_MGAT-like"/>
    <property type="match status" value="1"/>
</dbReference>
<keyword evidence="9" id="KW-0472">Membrane</keyword>
<dbReference type="Pfam" id="PF06722">
    <property type="entry name" value="EryCIII-like_C"/>
    <property type="match status" value="1"/>
</dbReference>
<dbReference type="GO" id="GO:0004144">
    <property type="term" value="F:diacylglycerol O-acyltransferase activity"/>
    <property type="evidence" value="ECO:0007669"/>
    <property type="project" value="TreeGrafter"/>
</dbReference>
<dbReference type="PANTHER" id="PTHR12317">
    <property type="entry name" value="DIACYLGLYCEROL O-ACYLTRANSFERASE"/>
    <property type="match status" value="1"/>
</dbReference>
<dbReference type="Proteomes" id="UP000188318">
    <property type="component" value="Unassembled WGS sequence"/>
</dbReference>
<evidence type="ECO:0000256" key="4">
    <source>
        <dbReference type="ARBA" id="ARBA00022679"/>
    </source>
</evidence>
<keyword evidence="4 13" id="KW-0808">Transferase</keyword>
<protein>
    <submittedName>
        <fullName evidence="13">Glycosyltransferase family 1 protein</fullName>
    </submittedName>
</protein>